<evidence type="ECO:0000259" key="2">
    <source>
        <dbReference type="Pfam" id="PF01636"/>
    </source>
</evidence>
<sequence length="518" mass="57680">MKLNSQITNPCKLSDIQYIIVQAGGFGTRLGRHTRNKPKCLISVNGRPIIYSLFDRFPSANFIVIIDHLADAFERYISLFPPRVPVITVRASEKGTAAGLKDAVLQLPSDDEPCLLVWGDLRLGDLPDAIIGDRLRLGLTSDFLCRWSWSAKTGLVEAASDEFGVMGVFGIPSRRILAGCPDGGEFVEWLAESNVPLDPFMVRDAVEIGTVASLAAQRRNSSPARYFNVVEISKHTVTKAARDPNFAHLIRDEVLWYKTVAGLGFTNIPTLLKEAPLTLTRVPGHHPFELSLDSAGQTRVLGNIIEALADLHRRDTQPGSAACTAQMYREKPLNRLEAVEQLIPKLTSCKKLQINGRICRNILHPSNKAWFNRLVDTLSTETFVPIHGDPTFSNILIDTTGKPLFIDPRGRFGDSPLHGDPRYDWAKVYYSVVGGYDFFNAKRFELRIGNNSIDVNIDNHGWGHLKPIIERYLDDDLVDVQIIHALIWLSLSGFAVDDYDSIIAAYALGLFYLEDSAR</sequence>
<dbReference type="InterPro" id="IPR025877">
    <property type="entry name" value="MobA-like_NTP_Trfase"/>
</dbReference>
<keyword evidence="1" id="KW-0460">Magnesium</keyword>
<evidence type="ECO:0000313" key="4">
    <source>
        <dbReference type="EMBL" id="SFM05084.1"/>
    </source>
</evidence>
<dbReference type="Pfam" id="PF01636">
    <property type="entry name" value="APH"/>
    <property type="match status" value="1"/>
</dbReference>
<dbReference type="InterPro" id="IPR029044">
    <property type="entry name" value="Nucleotide-diphossugar_trans"/>
</dbReference>
<dbReference type="SUPFAM" id="SSF56112">
    <property type="entry name" value="Protein kinase-like (PK-like)"/>
    <property type="match status" value="1"/>
</dbReference>
<feature type="domain" description="MobA-like NTP transferase" evidence="3">
    <location>
        <begin position="20"/>
        <end position="121"/>
    </location>
</feature>
<dbReference type="GO" id="GO:0016779">
    <property type="term" value="F:nucleotidyltransferase activity"/>
    <property type="evidence" value="ECO:0007669"/>
    <property type="project" value="UniProtKB-ARBA"/>
</dbReference>
<reference evidence="5" key="1">
    <citation type="submission" date="2016-10" db="EMBL/GenBank/DDBJ databases">
        <authorList>
            <person name="Varghese N."/>
            <person name="Submissions S."/>
        </authorList>
    </citation>
    <scope>NUCLEOTIDE SEQUENCE [LARGE SCALE GENOMIC DNA]</scope>
    <source>
        <strain evidence="5">CGMCC 1.6474</strain>
    </source>
</reference>
<dbReference type="Proteomes" id="UP000198804">
    <property type="component" value="Unassembled WGS sequence"/>
</dbReference>
<dbReference type="EMBL" id="FOSV01000042">
    <property type="protein sequence ID" value="SFM05084.1"/>
    <property type="molecule type" value="Genomic_DNA"/>
</dbReference>
<keyword evidence="4" id="KW-0808">Transferase</keyword>
<feature type="domain" description="Aminoglycoside phosphotransferase" evidence="2">
    <location>
        <begin position="235"/>
        <end position="430"/>
    </location>
</feature>
<evidence type="ECO:0000256" key="1">
    <source>
        <dbReference type="ARBA" id="ARBA00022842"/>
    </source>
</evidence>
<name>A0A1I4MP97_9HYPH</name>
<dbReference type="Gene3D" id="3.90.550.10">
    <property type="entry name" value="Spore Coat Polysaccharide Biosynthesis Protein SpsA, Chain A"/>
    <property type="match status" value="1"/>
</dbReference>
<evidence type="ECO:0000259" key="3">
    <source>
        <dbReference type="Pfam" id="PF12804"/>
    </source>
</evidence>
<dbReference type="OrthoDB" id="9814110at2"/>
<dbReference type="RefSeq" id="WP_091952011.1">
    <property type="nucleotide sequence ID" value="NZ_FOSV01000042.1"/>
</dbReference>
<dbReference type="Pfam" id="PF12804">
    <property type="entry name" value="NTP_transf_3"/>
    <property type="match status" value="1"/>
</dbReference>
<dbReference type="AlphaFoldDB" id="A0A1I4MP97"/>
<dbReference type="InterPro" id="IPR011009">
    <property type="entry name" value="Kinase-like_dom_sf"/>
</dbReference>
<dbReference type="STRING" id="414703.SAMN04488125_1422"/>
<keyword evidence="5" id="KW-1185">Reference proteome</keyword>
<gene>
    <name evidence="4" type="ORF">SAMN04488125_1422</name>
</gene>
<evidence type="ECO:0000313" key="5">
    <source>
        <dbReference type="Proteomes" id="UP000198804"/>
    </source>
</evidence>
<protein>
    <submittedName>
        <fullName evidence="4">Phosphotransferase enzyme family protein</fullName>
    </submittedName>
</protein>
<accession>A0A1I4MP97</accession>
<proteinExistence type="predicted"/>
<organism evidence="4 5">
    <name type="scientific">Methylorubrum salsuginis</name>
    <dbReference type="NCBI Taxonomy" id="414703"/>
    <lineage>
        <taxon>Bacteria</taxon>
        <taxon>Pseudomonadati</taxon>
        <taxon>Pseudomonadota</taxon>
        <taxon>Alphaproteobacteria</taxon>
        <taxon>Hyphomicrobiales</taxon>
        <taxon>Methylobacteriaceae</taxon>
        <taxon>Methylorubrum</taxon>
    </lineage>
</organism>
<dbReference type="SUPFAM" id="SSF53448">
    <property type="entry name" value="Nucleotide-diphospho-sugar transferases"/>
    <property type="match status" value="1"/>
</dbReference>
<dbReference type="InterPro" id="IPR002575">
    <property type="entry name" value="Aminoglycoside_PTrfase"/>
</dbReference>